<feature type="active site" description="Nucleophile" evidence="12">
    <location>
        <position position="342"/>
    </location>
</feature>
<dbReference type="PROSITE" id="PS50271">
    <property type="entry name" value="ZF_UBP"/>
    <property type="match status" value="1"/>
</dbReference>
<dbReference type="CDD" id="cd02658">
    <property type="entry name" value="Peptidase_C19B"/>
    <property type="match status" value="1"/>
</dbReference>
<keyword evidence="4 11" id="KW-0479">Metal-binding</keyword>
<dbReference type="InterPro" id="IPR009060">
    <property type="entry name" value="UBA-like_sf"/>
</dbReference>
<dbReference type="SUPFAM" id="SSF46934">
    <property type="entry name" value="UBA-like"/>
    <property type="match status" value="1"/>
</dbReference>
<dbReference type="PROSITE" id="PS50030">
    <property type="entry name" value="UBA"/>
    <property type="match status" value="2"/>
</dbReference>
<dbReference type="InterPro" id="IPR001607">
    <property type="entry name" value="Znf_UBP"/>
</dbReference>
<evidence type="ECO:0000313" key="19">
    <source>
        <dbReference type="Proteomes" id="UP000504635"/>
    </source>
</evidence>
<dbReference type="AlphaFoldDB" id="A0A6J2X5N5"/>
<evidence type="ECO:0000256" key="9">
    <source>
        <dbReference type="ARBA" id="ARBA00022807"/>
    </source>
</evidence>
<evidence type="ECO:0000256" key="5">
    <source>
        <dbReference type="ARBA" id="ARBA00022737"/>
    </source>
</evidence>
<keyword evidence="6 14" id="KW-0863">Zinc-finger</keyword>
<feature type="active site" description="Proton acceptor" evidence="12">
    <location>
        <position position="779"/>
    </location>
</feature>
<dbReference type="CDD" id="cd14294">
    <property type="entry name" value="UBA1_UBP5_like"/>
    <property type="match status" value="1"/>
</dbReference>
<dbReference type="OrthoDB" id="361536at2759"/>
<dbReference type="CDD" id="cd14386">
    <property type="entry name" value="UBA2_UBP5"/>
    <property type="match status" value="1"/>
</dbReference>
<feature type="domain" description="UBP-type" evidence="18">
    <location>
        <begin position="181"/>
        <end position="290"/>
    </location>
</feature>
<dbReference type="InterPro" id="IPR050185">
    <property type="entry name" value="Ub_carboxyl-term_hydrolase"/>
</dbReference>
<dbReference type="SUPFAM" id="SSF54001">
    <property type="entry name" value="Cysteine proteinases"/>
    <property type="match status" value="1"/>
</dbReference>
<dbReference type="Pfam" id="PF00443">
    <property type="entry name" value="UCH"/>
    <property type="match status" value="1"/>
</dbReference>
<dbReference type="Pfam" id="PF02148">
    <property type="entry name" value="zf-UBP"/>
    <property type="match status" value="1"/>
</dbReference>
<dbReference type="InterPro" id="IPR016652">
    <property type="entry name" value="Ubiquitinyl_hydrolase"/>
</dbReference>
<dbReference type="FunFam" id="1.10.8.10:FF:000086">
    <property type="entry name" value="Ubiquitin carboxyl-terminal hydrolase"/>
    <property type="match status" value="1"/>
</dbReference>
<feature type="binding site" evidence="13">
    <location>
        <position position="238"/>
    </location>
    <ligand>
        <name>Zn(2+)</name>
        <dbReference type="ChEBI" id="CHEBI:29105"/>
    </ligand>
</feature>
<accession>A0A6J2X5N5</accession>
<dbReference type="GeneID" id="115875220"/>
<feature type="binding site" evidence="13">
    <location>
        <position position="208"/>
    </location>
    <ligand>
        <name>Zn(2+)</name>
        <dbReference type="ChEBI" id="CHEBI:29105"/>
    </ligand>
</feature>
<evidence type="ECO:0000256" key="6">
    <source>
        <dbReference type="ARBA" id="ARBA00022771"/>
    </source>
</evidence>
<protein>
    <recommendedName>
        <fullName evidence="11 15">Ubiquitin carboxyl-terminal hydrolase</fullName>
        <ecNumber evidence="11 15">3.4.19.12</ecNumber>
    </recommendedName>
</protein>
<keyword evidence="5" id="KW-0677">Repeat</keyword>
<feature type="domain" description="UBA" evidence="16">
    <location>
        <begin position="628"/>
        <end position="669"/>
    </location>
</feature>
<dbReference type="InterPro" id="IPR018200">
    <property type="entry name" value="USP_CS"/>
</dbReference>
<dbReference type="GO" id="GO:0004843">
    <property type="term" value="F:cysteine-type deubiquitinase activity"/>
    <property type="evidence" value="ECO:0007669"/>
    <property type="project" value="UniProtKB-UniRule"/>
</dbReference>
<organism evidence="19 20">
    <name type="scientific">Sitophilus oryzae</name>
    <name type="common">Rice weevil</name>
    <name type="synonym">Curculio oryzae</name>
    <dbReference type="NCBI Taxonomy" id="7048"/>
    <lineage>
        <taxon>Eukaryota</taxon>
        <taxon>Metazoa</taxon>
        <taxon>Ecdysozoa</taxon>
        <taxon>Arthropoda</taxon>
        <taxon>Hexapoda</taxon>
        <taxon>Insecta</taxon>
        <taxon>Pterygota</taxon>
        <taxon>Neoptera</taxon>
        <taxon>Endopterygota</taxon>
        <taxon>Coleoptera</taxon>
        <taxon>Polyphaga</taxon>
        <taxon>Cucujiformia</taxon>
        <taxon>Curculionidae</taxon>
        <taxon>Dryophthorinae</taxon>
        <taxon>Sitophilus</taxon>
    </lineage>
</organism>
<evidence type="ECO:0000259" key="17">
    <source>
        <dbReference type="PROSITE" id="PS50235"/>
    </source>
</evidence>
<dbReference type="EC" id="3.4.19.12" evidence="11 15"/>
<dbReference type="SMART" id="SM00165">
    <property type="entry name" value="UBA"/>
    <property type="match status" value="2"/>
</dbReference>
<evidence type="ECO:0000256" key="4">
    <source>
        <dbReference type="ARBA" id="ARBA00022723"/>
    </source>
</evidence>
<dbReference type="SMART" id="SM00290">
    <property type="entry name" value="ZnF_UBP"/>
    <property type="match status" value="1"/>
</dbReference>
<gene>
    <name evidence="20" type="primary">LOC115875220</name>
</gene>
<keyword evidence="3 11" id="KW-0645">Protease</keyword>
<feature type="binding site" evidence="13">
    <location>
        <position position="225"/>
    </location>
    <ligand>
        <name>Zn(2+)</name>
        <dbReference type="ChEBI" id="CHEBI:29105"/>
    </ligand>
</feature>
<keyword evidence="8 11" id="KW-0378">Hydrolase</keyword>
<evidence type="ECO:0000256" key="1">
    <source>
        <dbReference type="ARBA" id="ARBA00000707"/>
    </source>
</evidence>
<evidence type="ECO:0000256" key="11">
    <source>
        <dbReference type="PIRNR" id="PIRNR016308"/>
    </source>
</evidence>
<dbReference type="PROSITE" id="PS50235">
    <property type="entry name" value="USP_3"/>
    <property type="match status" value="1"/>
</dbReference>
<dbReference type="PIRSF" id="PIRSF016308">
    <property type="entry name" value="UBP"/>
    <property type="match status" value="1"/>
</dbReference>
<dbReference type="InterPro" id="IPR038765">
    <property type="entry name" value="Papain-like_cys_pep_sf"/>
</dbReference>
<feature type="domain" description="UBA" evidence="16">
    <location>
        <begin position="692"/>
        <end position="732"/>
    </location>
</feature>
<evidence type="ECO:0000256" key="14">
    <source>
        <dbReference type="PROSITE-ProRule" id="PRU00502"/>
    </source>
</evidence>
<name>A0A6J2X5N5_SITOR</name>
<dbReference type="InterPro" id="IPR041432">
    <property type="entry name" value="UBP13_Znf-UBP_var"/>
</dbReference>
<dbReference type="FunFam" id="3.30.40.10:FF:000026">
    <property type="entry name" value="Ubiquitin carboxyl-terminal hydrolase"/>
    <property type="match status" value="1"/>
</dbReference>
<dbReference type="GO" id="GO:0008270">
    <property type="term" value="F:zinc ion binding"/>
    <property type="evidence" value="ECO:0007669"/>
    <property type="project" value="UniProtKB-UniRule"/>
</dbReference>
<dbReference type="PROSITE" id="PS00973">
    <property type="entry name" value="USP_2"/>
    <property type="match status" value="1"/>
</dbReference>
<keyword evidence="19" id="KW-1185">Reference proteome</keyword>
<dbReference type="GO" id="GO:0006508">
    <property type="term" value="P:proteolysis"/>
    <property type="evidence" value="ECO:0007669"/>
    <property type="project" value="UniProtKB-KW"/>
</dbReference>
<dbReference type="PANTHER" id="PTHR21646:SF10">
    <property type="entry name" value="UBIQUITIN CARBOXYL-TERMINAL HYDROLASE 14"/>
    <property type="match status" value="1"/>
</dbReference>
<comment type="catalytic activity">
    <reaction evidence="1 11 15">
        <text>Thiol-dependent hydrolysis of ester, thioester, amide, peptide and isopeptide bonds formed by the C-terminal Gly of ubiquitin (a 76-residue protein attached to proteins as an intracellular targeting signal).</text>
        <dbReference type="EC" id="3.4.19.12"/>
    </reaction>
</comment>
<dbReference type="Proteomes" id="UP000504635">
    <property type="component" value="Unplaced"/>
</dbReference>
<dbReference type="PANTHER" id="PTHR21646">
    <property type="entry name" value="UBIQUITIN CARBOXYL-TERMINAL HYDROLASE"/>
    <property type="match status" value="1"/>
</dbReference>
<evidence type="ECO:0000259" key="18">
    <source>
        <dbReference type="PROSITE" id="PS50271"/>
    </source>
</evidence>
<evidence type="ECO:0000256" key="12">
    <source>
        <dbReference type="PIRSR" id="PIRSR016308-1"/>
    </source>
</evidence>
<evidence type="ECO:0000256" key="3">
    <source>
        <dbReference type="ARBA" id="ARBA00022670"/>
    </source>
</evidence>
<dbReference type="PROSITE" id="PS00972">
    <property type="entry name" value="USP_1"/>
    <property type="match status" value="1"/>
</dbReference>
<feature type="binding site" evidence="13">
    <location>
        <position position="205"/>
    </location>
    <ligand>
        <name>Zn(2+)</name>
        <dbReference type="ChEBI" id="CHEBI:29105"/>
    </ligand>
</feature>
<dbReference type="InterPro" id="IPR028889">
    <property type="entry name" value="USP"/>
</dbReference>
<dbReference type="InterPro" id="IPR015940">
    <property type="entry name" value="UBA"/>
</dbReference>
<dbReference type="InterPro" id="IPR013083">
    <property type="entry name" value="Znf_RING/FYVE/PHD"/>
</dbReference>
<dbReference type="FunCoup" id="A0A6J2X5N5">
    <property type="interactions" value="2140"/>
</dbReference>
<dbReference type="CTD" id="8078"/>
<dbReference type="GO" id="GO:0016579">
    <property type="term" value="P:protein deubiquitination"/>
    <property type="evidence" value="ECO:0007669"/>
    <property type="project" value="InterPro"/>
</dbReference>
<proteinExistence type="inferred from homology"/>
<evidence type="ECO:0000256" key="8">
    <source>
        <dbReference type="ARBA" id="ARBA00022801"/>
    </source>
</evidence>
<comment type="similarity">
    <text evidence="2 11 15">Belongs to the peptidase C19 family.</text>
</comment>
<feature type="domain" description="USP" evidence="17">
    <location>
        <begin position="333"/>
        <end position="817"/>
    </location>
</feature>
<dbReference type="InParanoid" id="A0A6J2X5N5"/>
<dbReference type="Gene3D" id="3.30.40.10">
    <property type="entry name" value="Zinc/RING finger domain, C3HC4 (zinc finger)"/>
    <property type="match status" value="2"/>
</dbReference>
<evidence type="ECO:0000256" key="10">
    <source>
        <dbReference type="ARBA" id="ARBA00022833"/>
    </source>
</evidence>
<evidence type="ECO:0000313" key="20">
    <source>
        <dbReference type="RefSeq" id="XP_030746487.1"/>
    </source>
</evidence>
<evidence type="ECO:0000256" key="15">
    <source>
        <dbReference type="RuleBase" id="RU366025"/>
    </source>
</evidence>
<evidence type="ECO:0000256" key="13">
    <source>
        <dbReference type="PIRSR" id="PIRSR016308-3"/>
    </source>
</evidence>
<dbReference type="Pfam" id="PF17807">
    <property type="entry name" value="zf-UBP_var"/>
    <property type="match status" value="1"/>
</dbReference>
<reference evidence="20" key="1">
    <citation type="submission" date="2025-08" db="UniProtKB">
        <authorList>
            <consortium name="RefSeq"/>
        </authorList>
    </citation>
    <scope>IDENTIFICATION</scope>
    <source>
        <tissue evidence="20">Gonads</tissue>
    </source>
</reference>
<keyword evidence="7 11" id="KW-0833">Ubl conjugation pathway</keyword>
<dbReference type="Gene3D" id="1.10.8.10">
    <property type="entry name" value="DNA helicase RuvA subunit, C-terminal domain"/>
    <property type="match status" value="2"/>
</dbReference>
<evidence type="ECO:0000256" key="7">
    <source>
        <dbReference type="ARBA" id="ARBA00022786"/>
    </source>
</evidence>
<dbReference type="Pfam" id="PF00627">
    <property type="entry name" value="UBA"/>
    <property type="match status" value="2"/>
</dbReference>
<keyword evidence="10 11" id="KW-0862">Zinc</keyword>
<dbReference type="KEGG" id="soy:115875220"/>
<keyword evidence="9 11" id="KW-0788">Thiol protease</keyword>
<dbReference type="RefSeq" id="XP_030746487.1">
    <property type="nucleotide sequence ID" value="XM_030890627.1"/>
</dbReference>
<dbReference type="Gene3D" id="3.90.70.10">
    <property type="entry name" value="Cysteine proteinases"/>
    <property type="match status" value="1"/>
</dbReference>
<dbReference type="SUPFAM" id="SSF57850">
    <property type="entry name" value="RING/U-box"/>
    <property type="match status" value="1"/>
</dbReference>
<evidence type="ECO:0000259" key="16">
    <source>
        <dbReference type="PROSITE" id="PS50030"/>
    </source>
</evidence>
<evidence type="ECO:0000256" key="2">
    <source>
        <dbReference type="ARBA" id="ARBA00009085"/>
    </source>
</evidence>
<dbReference type="InterPro" id="IPR001394">
    <property type="entry name" value="Peptidase_C19_UCH"/>
</dbReference>
<sequence>MKYLLIAKIREYIMEQLQPHVKNIKIPTENDKVYKDECVYSFDSPESPTGLYIGLTTFIGLGRNHVERHFKKTGEAVYLHLKRICREVSSPTQGDGPEKKITRLAIGVEGGFDPESGKKKFEFEDSYKIVILPGFLEISWPKLEFPEVVLLSVKAIIDLPSASKLAELEALSGTWDGETRQVSKHAQSLVQLENGKKIPPTGWTCEKCDKTENLWLNLSDGSVLCGRKFFDGSGGNNHAIEHYSVTNYPLAVKLGTITKDGKADVFSYSEDDMVEDPLLAQHLQHFGINISQMEKTEKSMVELELELNQKTNEWSALCESGGKLKPIYGPGYTGMQNMGNSCYLNSIMQVIYRIPDFVSKYFEGCEGIFDKACGNPAEDFSVQMAKLAYGLLSGDYSVPPDSGVPVDADPPGITPHMFKTLVGKGHPEFSTKKQQDVQEFLLHLLTLLERHNNNSFNPGECFKFEVEERFQCGQSKMVKYITRSEVCLSLNIPMDAAINKEEVANYEARKSEAESHGKRLDPESIVRPKIKFFSCLESFTQSEVINSFFSSAVNGNVSARKTTRLATFPDYLVIQLKKFTLREDWVPIKLDVSVEMPDVLDISVLRGTGPQPGEELLPEPDTAPPAPQFDEAVLAQLCDMGFPLESCKRALYQTGNKGVEVATAWIMEHITDPDFTDPFIPPGTEPSKSSFAPNPEALATIISMGFTENQASKALKNTDNNVERAMDWIFSHVDDMDTEENDEAAAATASHRPKFRDGNGKYKLIAFISHMGTSTMVGHYVAHIQKEGQWVIFNDSKVALSEHPPKDLGYLYIYERL</sequence>